<sequence length="320" mass="32382">MKKALYATAGSALALILLAAAMPAKADVNVVANITKNKDITVTENITIHKTIDIVVSAVITPEAAAEAQALMNVTNDGAVVGGPVDQNNGQQNTPANLDNRIPHVTDFNIHLSAVMDGSGNGNTGVWGFNQDVGNMTNQGNVVSVAGITDLPSFADAQAEGDQSNTNNSVTDFEIARVNGAELGDGTNGTVNVNSVTADQLDANKTSTIQDSINGNAGVMNVNQNAGNMNNQTNGVAAAVGLEAQVAMSEGALGQTNSGNTVFEVETVKRGLIDNSVNGNTGIINVNQSNGNMNNQGNVVSLAATVSGAILGNASAGGVP</sequence>
<reference evidence="2 3" key="1">
    <citation type="submission" date="2019-08" db="EMBL/GenBank/DDBJ databases">
        <title>Hyperibacter terrae gen. nov., sp. nov. and Hyperibacter viscosus sp. nov., two new members in the family Rhodospirillaceae isolated from the rhizosphere of Hypericum perforatum.</title>
        <authorList>
            <person name="Noviana Z."/>
        </authorList>
    </citation>
    <scope>NUCLEOTIDE SEQUENCE [LARGE SCALE GENOMIC DNA]</scope>
    <source>
        <strain evidence="2 3">R5913</strain>
    </source>
</reference>
<evidence type="ECO:0008006" key="4">
    <source>
        <dbReference type="Google" id="ProtNLM"/>
    </source>
</evidence>
<evidence type="ECO:0000313" key="3">
    <source>
        <dbReference type="Proteomes" id="UP000326202"/>
    </source>
</evidence>
<name>A0A5J6MJA3_9PROT</name>
<evidence type="ECO:0000256" key="1">
    <source>
        <dbReference type="SAM" id="SignalP"/>
    </source>
</evidence>
<keyword evidence="1" id="KW-0732">Signal</keyword>
<dbReference type="RefSeq" id="WP_151177787.1">
    <property type="nucleotide sequence ID" value="NZ_CP042906.1"/>
</dbReference>
<organism evidence="2 3">
    <name type="scientific">Hypericibacter terrae</name>
    <dbReference type="NCBI Taxonomy" id="2602015"/>
    <lineage>
        <taxon>Bacteria</taxon>
        <taxon>Pseudomonadati</taxon>
        <taxon>Pseudomonadota</taxon>
        <taxon>Alphaproteobacteria</taxon>
        <taxon>Rhodospirillales</taxon>
        <taxon>Dongiaceae</taxon>
        <taxon>Hypericibacter</taxon>
    </lineage>
</organism>
<dbReference type="KEGG" id="htq:FRZ44_28340"/>
<proteinExistence type="predicted"/>
<feature type="signal peptide" evidence="1">
    <location>
        <begin position="1"/>
        <end position="26"/>
    </location>
</feature>
<dbReference type="EMBL" id="CP042906">
    <property type="protein sequence ID" value="QEX17534.1"/>
    <property type="molecule type" value="Genomic_DNA"/>
</dbReference>
<gene>
    <name evidence="2" type="ORF">FRZ44_28340</name>
</gene>
<dbReference type="AlphaFoldDB" id="A0A5J6MJA3"/>
<dbReference type="OrthoDB" id="8486952at2"/>
<evidence type="ECO:0000313" key="2">
    <source>
        <dbReference type="EMBL" id="QEX17534.1"/>
    </source>
</evidence>
<accession>A0A5J6MJA3</accession>
<dbReference type="Proteomes" id="UP000326202">
    <property type="component" value="Chromosome"/>
</dbReference>
<keyword evidence="3" id="KW-1185">Reference proteome</keyword>
<protein>
    <recommendedName>
        <fullName evidence="4">Adhesin</fullName>
    </recommendedName>
</protein>
<feature type="chain" id="PRO_5023809620" description="Adhesin" evidence="1">
    <location>
        <begin position="27"/>
        <end position="320"/>
    </location>
</feature>